<evidence type="ECO:0000256" key="2">
    <source>
        <dbReference type="ARBA" id="ARBA00009347"/>
    </source>
</evidence>
<gene>
    <name evidence="9" type="ORF">METZ01_LOCUS7241</name>
</gene>
<dbReference type="InterPro" id="IPR052161">
    <property type="entry name" value="Mycobact_Acyl-CoA_DH"/>
</dbReference>
<feature type="domain" description="Acyl-CoA oxidase/dehydrogenase middle" evidence="7">
    <location>
        <begin position="124"/>
        <end position="217"/>
    </location>
</feature>
<dbReference type="InterPro" id="IPR036250">
    <property type="entry name" value="AcylCo_DH-like_C"/>
</dbReference>
<feature type="non-terminal residue" evidence="9">
    <location>
        <position position="1"/>
    </location>
</feature>
<reference evidence="9" key="1">
    <citation type="submission" date="2018-05" db="EMBL/GenBank/DDBJ databases">
        <authorList>
            <person name="Lanie J.A."/>
            <person name="Ng W.-L."/>
            <person name="Kazmierczak K.M."/>
            <person name="Andrzejewski T.M."/>
            <person name="Davidsen T.M."/>
            <person name="Wayne K.J."/>
            <person name="Tettelin H."/>
            <person name="Glass J.I."/>
            <person name="Rusch D."/>
            <person name="Podicherti R."/>
            <person name="Tsui H.-C.T."/>
            <person name="Winkler M.E."/>
        </authorList>
    </citation>
    <scope>NUCLEOTIDE SEQUENCE</scope>
</reference>
<protein>
    <recommendedName>
        <fullName evidence="10">Acyl-CoA dehydrogenase</fullName>
    </recommendedName>
</protein>
<dbReference type="InterPro" id="IPR013786">
    <property type="entry name" value="AcylCoA_DH/ox_N"/>
</dbReference>
<dbReference type="GO" id="GO:0050660">
    <property type="term" value="F:flavin adenine dinucleotide binding"/>
    <property type="evidence" value="ECO:0007669"/>
    <property type="project" value="InterPro"/>
</dbReference>
<feature type="domain" description="Acyl-CoA dehydrogenase/oxidase C-terminal" evidence="6">
    <location>
        <begin position="230"/>
        <end position="383"/>
    </location>
</feature>
<dbReference type="GO" id="GO:0016627">
    <property type="term" value="F:oxidoreductase activity, acting on the CH-CH group of donors"/>
    <property type="evidence" value="ECO:0007669"/>
    <property type="project" value="InterPro"/>
</dbReference>
<keyword evidence="5" id="KW-0560">Oxidoreductase</keyword>
<evidence type="ECO:0000313" key="9">
    <source>
        <dbReference type="EMBL" id="SUZ54387.1"/>
    </source>
</evidence>
<dbReference type="InterPro" id="IPR037069">
    <property type="entry name" value="AcylCoA_DH/ox_N_sf"/>
</dbReference>
<sequence>VDLRFTGTQQEFRAEVRGWLAENIPAAPLPPMDTPEGFERHRGWERVLHEAGWSVVAWPEAYGGRGADLVEWLIFEEEYYRSGAPGRVNTNGISLLGPTLFAYGTDAQKDRFLPPMASGAEIWAQAWSEPNAGSDLASITTRGVRDGEWFVLDGQKTWCSRGAWADWLFCIVRTDPTSERHRGLSYLLVPADSEGLERRPVGRLDGEPAFAELFFDGCRVHESNLLGDEGQGWNVAMATTSSERGLNLRAPGRFLATADRLTGLYRELVEAGTADEGLLDEVVRAWTGAQAYRWQTYRTAARLMGGGELGSASSMMKVFWSELDVELHATALRLLGDRGELVSAAPDAVDGGSWMSGYLFALSGPIYAGTNEIQRNIIAERVLGLPRK</sequence>
<evidence type="ECO:0000259" key="6">
    <source>
        <dbReference type="Pfam" id="PF00441"/>
    </source>
</evidence>
<dbReference type="Gene3D" id="1.10.540.10">
    <property type="entry name" value="Acyl-CoA dehydrogenase/oxidase, N-terminal domain"/>
    <property type="match status" value="1"/>
</dbReference>
<name>A0A381NIQ7_9ZZZZ</name>
<feature type="domain" description="Acyl-CoA dehydrogenase/oxidase N-terminal" evidence="8">
    <location>
        <begin position="8"/>
        <end position="119"/>
    </location>
</feature>
<dbReference type="GO" id="GO:0005886">
    <property type="term" value="C:plasma membrane"/>
    <property type="evidence" value="ECO:0007669"/>
    <property type="project" value="TreeGrafter"/>
</dbReference>
<comment type="similarity">
    <text evidence="2">Belongs to the acyl-CoA dehydrogenase family.</text>
</comment>
<dbReference type="Pfam" id="PF00441">
    <property type="entry name" value="Acyl-CoA_dh_1"/>
    <property type="match status" value="1"/>
</dbReference>
<dbReference type="InterPro" id="IPR009100">
    <property type="entry name" value="AcylCoA_DH/oxidase_NM_dom_sf"/>
</dbReference>
<dbReference type="Gene3D" id="2.40.110.10">
    <property type="entry name" value="Butyryl-CoA Dehydrogenase, subunit A, domain 2"/>
    <property type="match status" value="1"/>
</dbReference>
<evidence type="ECO:0008006" key="10">
    <source>
        <dbReference type="Google" id="ProtNLM"/>
    </source>
</evidence>
<evidence type="ECO:0000256" key="4">
    <source>
        <dbReference type="ARBA" id="ARBA00022827"/>
    </source>
</evidence>
<comment type="cofactor">
    <cofactor evidence="1">
        <name>FAD</name>
        <dbReference type="ChEBI" id="CHEBI:57692"/>
    </cofactor>
</comment>
<keyword evidence="3" id="KW-0285">Flavoprotein</keyword>
<evidence type="ECO:0000259" key="8">
    <source>
        <dbReference type="Pfam" id="PF02771"/>
    </source>
</evidence>
<accession>A0A381NIQ7</accession>
<dbReference type="Gene3D" id="1.20.140.10">
    <property type="entry name" value="Butyryl-CoA Dehydrogenase, subunit A, domain 3"/>
    <property type="match status" value="1"/>
</dbReference>
<dbReference type="PANTHER" id="PTHR43292">
    <property type="entry name" value="ACYL-COA DEHYDROGENASE"/>
    <property type="match status" value="1"/>
</dbReference>
<dbReference type="Pfam" id="PF02770">
    <property type="entry name" value="Acyl-CoA_dh_M"/>
    <property type="match status" value="1"/>
</dbReference>
<organism evidence="9">
    <name type="scientific">marine metagenome</name>
    <dbReference type="NCBI Taxonomy" id="408172"/>
    <lineage>
        <taxon>unclassified sequences</taxon>
        <taxon>metagenomes</taxon>
        <taxon>ecological metagenomes</taxon>
    </lineage>
</organism>
<dbReference type="InterPro" id="IPR006091">
    <property type="entry name" value="Acyl-CoA_Oxase/DH_mid-dom"/>
</dbReference>
<evidence type="ECO:0000256" key="3">
    <source>
        <dbReference type="ARBA" id="ARBA00022630"/>
    </source>
</evidence>
<dbReference type="SUPFAM" id="SSF56645">
    <property type="entry name" value="Acyl-CoA dehydrogenase NM domain-like"/>
    <property type="match status" value="1"/>
</dbReference>
<dbReference type="InterPro" id="IPR009075">
    <property type="entry name" value="AcylCo_DH/oxidase_C"/>
</dbReference>
<evidence type="ECO:0000259" key="7">
    <source>
        <dbReference type="Pfam" id="PF02770"/>
    </source>
</evidence>
<dbReference type="AlphaFoldDB" id="A0A381NIQ7"/>
<proteinExistence type="inferred from homology"/>
<keyword evidence="4" id="KW-0274">FAD</keyword>
<evidence type="ECO:0000256" key="1">
    <source>
        <dbReference type="ARBA" id="ARBA00001974"/>
    </source>
</evidence>
<dbReference type="InterPro" id="IPR046373">
    <property type="entry name" value="Acyl-CoA_Oxase/DH_mid-dom_sf"/>
</dbReference>
<evidence type="ECO:0000256" key="5">
    <source>
        <dbReference type="ARBA" id="ARBA00023002"/>
    </source>
</evidence>
<dbReference type="SUPFAM" id="SSF47203">
    <property type="entry name" value="Acyl-CoA dehydrogenase C-terminal domain-like"/>
    <property type="match status" value="1"/>
</dbReference>
<dbReference type="Pfam" id="PF02771">
    <property type="entry name" value="Acyl-CoA_dh_N"/>
    <property type="match status" value="1"/>
</dbReference>
<dbReference type="EMBL" id="UINC01000385">
    <property type="protein sequence ID" value="SUZ54387.1"/>
    <property type="molecule type" value="Genomic_DNA"/>
</dbReference>
<dbReference type="PANTHER" id="PTHR43292:SF3">
    <property type="entry name" value="ACYL-COA DEHYDROGENASE FADE29"/>
    <property type="match status" value="1"/>
</dbReference>